<dbReference type="Proteomes" id="UP001162030">
    <property type="component" value="Chromosome"/>
</dbReference>
<dbReference type="Gene3D" id="3.30.70.1630">
    <property type="match status" value="1"/>
</dbReference>
<evidence type="ECO:0000313" key="1">
    <source>
        <dbReference type="EMBL" id="CAI8752443.1"/>
    </source>
</evidence>
<proteinExistence type="predicted"/>
<dbReference type="NCBIfam" id="TIGR03317">
    <property type="entry name" value="ygfZ_signature"/>
    <property type="match status" value="1"/>
</dbReference>
<dbReference type="InterPro" id="IPR017703">
    <property type="entry name" value="YgfZ/GCV_T_CS"/>
</dbReference>
<protein>
    <submittedName>
        <fullName evidence="1">tRNA-modifying protein YgfZ</fullName>
    </submittedName>
</protein>
<name>A0ABM9HXI1_9GAMM</name>
<dbReference type="SUPFAM" id="SSF101790">
    <property type="entry name" value="Aminomethyltransferase beta-barrel domain"/>
    <property type="match status" value="1"/>
</dbReference>
<keyword evidence="2" id="KW-1185">Reference proteome</keyword>
<dbReference type="InterPro" id="IPR045179">
    <property type="entry name" value="YgfZ/GcvT"/>
</dbReference>
<reference evidence="1 2" key="1">
    <citation type="submission" date="2023-03" db="EMBL/GenBank/DDBJ databases">
        <authorList>
            <person name="Pearce D."/>
        </authorList>
    </citation>
    <scope>NUCLEOTIDE SEQUENCE [LARGE SCALE GENOMIC DNA]</scope>
    <source>
        <strain evidence="1">Msz</strain>
    </source>
</reference>
<gene>
    <name evidence="1" type="ORF">MSZNOR_0675</name>
</gene>
<dbReference type="RefSeq" id="WP_051331621.1">
    <property type="nucleotide sequence ID" value="NZ_OX458333.1"/>
</dbReference>
<dbReference type="SUPFAM" id="SSF103025">
    <property type="entry name" value="Folate-binding domain"/>
    <property type="match status" value="1"/>
</dbReference>
<evidence type="ECO:0000313" key="2">
    <source>
        <dbReference type="Proteomes" id="UP001162030"/>
    </source>
</evidence>
<accession>A0ABM9HXI1</accession>
<sequence>MNDEWSAFLNENPADSAMSAQSNLSAFCGLTDIGVLRVSGSDAITFLQGQSTCDIAGLEPDKPGLGAFCNPKGRVIASFCISRRGGDYYLFLPADLVETAHKRLKFYVLRSKVSIEDLTGRQGFIGLFRPDTDLPDLSALIQDDEAIMVDIGPSRRRVLIAAEMGSAKRIWQALAATPGYSLVKSDAWHLRNIEEGLPSVTQATSEEFLPQMLNLDVLGGVSYRKGCYTGQEIIARTHFLGNLKRRMFRLRTLDERRPVPGDPLYRAGEAEGQRLGQVVAAAPEEERGFQLLAVLPLERTQDSDIRLFRPDGPAVEFLALPYTFEVP</sequence>
<dbReference type="EMBL" id="OX458333">
    <property type="protein sequence ID" value="CAI8752443.1"/>
    <property type="molecule type" value="Genomic_DNA"/>
</dbReference>
<organism evidence="1 2">
    <name type="scientific">Methylocaldum szegediense</name>
    <dbReference type="NCBI Taxonomy" id="73780"/>
    <lineage>
        <taxon>Bacteria</taxon>
        <taxon>Pseudomonadati</taxon>
        <taxon>Pseudomonadota</taxon>
        <taxon>Gammaproteobacteria</taxon>
        <taxon>Methylococcales</taxon>
        <taxon>Methylococcaceae</taxon>
        <taxon>Methylocaldum</taxon>
    </lineage>
</organism>
<dbReference type="Gene3D" id="2.40.30.160">
    <property type="match status" value="1"/>
</dbReference>
<dbReference type="PANTHER" id="PTHR22602:SF0">
    <property type="entry name" value="TRANSFERASE CAF17, MITOCHONDRIAL-RELATED"/>
    <property type="match status" value="1"/>
</dbReference>
<dbReference type="PANTHER" id="PTHR22602">
    <property type="entry name" value="TRANSFERASE CAF17, MITOCHONDRIAL-RELATED"/>
    <property type="match status" value="1"/>
</dbReference>
<dbReference type="InterPro" id="IPR029043">
    <property type="entry name" value="GcvT/YgfZ_C"/>
</dbReference>
<dbReference type="Gene3D" id="3.30.70.1400">
    <property type="entry name" value="Aminomethyltransferase beta-barrel domains"/>
    <property type="match status" value="1"/>
</dbReference>